<evidence type="ECO:0000256" key="12">
    <source>
        <dbReference type="ARBA" id="ARBA00022895"/>
    </source>
</evidence>
<feature type="region of interest" description="Disordered" evidence="16">
    <location>
        <begin position="787"/>
        <end position="957"/>
    </location>
</feature>
<feature type="compositionally biased region" description="Polar residues" evidence="16">
    <location>
        <begin position="634"/>
        <end position="655"/>
    </location>
</feature>
<dbReference type="PANTHER" id="PTHR16308:SF13">
    <property type="entry name" value="PROTEIN LINGERER"/>
    <property type="match status" value="1"/>
</dbReference>
<keyword evidence="12" id="KW-0779">Telomere</keyword>
<evidence type="ECO:0000256" key="16">
    <source>
        <dbReference type="SAM" id="MobiDB-lite"/>
    </source>
</evidence>
<feature type="compositionally biased region" description="Polar residues" evidence="16">
    <location>
        <begin position="188"/>
        <end position="203"/>
    </location>
</feature>
<feature type="compositionally biased region" description="Acidic residues" evidence="16">
    <location>
        <begin position="444"/>
        <end position="454"/>
    </location>
</feature>
<dbReference type="GO" id="GO:0003677">
    <property type="term" value="F:DNA binding"/>
    <property type="evidence" value="ECO:0007669"/>
    <property type="project" value="UniProtKB-KW"/>
</dbReference>
<feature type="compositionally biased region" description="Gly residues" evidence="16">
    <location>
        <begin position="909"/>
        <end position="924"/>
    </location>
</feature>
<feature type="region of interest" description="Disordered" evidence="16">
    <location>
        <begin position="111"/>
        <end position="710"/>
    </location>
</feature>
<dbReference type="PROSITE" id="PS51140">
    <property type="entry name" value="CUE"/>
    <property type="match status" value="1"/>
</dbReference>
<feature type="domain" description="CUE" evidence="17">
    <location>
        <begin position="62"/>
        <end position="105"/>
    </location>
</feature>
<dbReference type="CDD" id="cd14368">
    <property type="entry name" value="CUE_DEF1_like"/>
    <property type="match status" value="1"/>
</dbReference>
<dbReference type="InterPro" id="IPR003892">
    <property type="entry name" value="CUE"/>
</dbReference>
<keyword evidence="14" id="KW-0234">DNA repair</keyword>
<keyword evidence="7" id="KW-0963">Cytoplasm</keyword>
<dbReference type="InterPro" id="IPR051833">
    <property type="entry name" value="TC-DDR_regulator"/>
</dbReference>
<feature type="compositionally biased region" description="Basic and acidic residues" evidence="16">
    <location>
        <begin position="273"/>
        <end position="282"/>
    </location>
</feature>
<evidence type="ECO:0000256" key="9">
    <source>
        <dbReference type="ARBA" id="ARBA00022763"/>
    </source>
</evidence>
<feature type="compositionally biased region" description="Low complexity" evidence="16">
    <location>
        <begin position="230"/>
        <end position="251"/>
    </location>
</feature>
<dbReference type="PANTHER" id="PTHR16308">
    <property type="entry name" value="UBIQUITIN ASSOCIATED PROTEIN 2-LIKE/LINGERER"/>
    <property type="match status" value="1"/>
</dbReference>
<feature type="compositionally biased region" description="Gly residues" evidence="16">
    <location>
        <begin position="144"/>
        <end position="153"/>
    </location>
</feature>
<feature type="compositionally biased region" description="Low complexity" evidence="16">
    <location>
        <begin position="614"/>
        <end position="633"/>
    </location>
</feature>
<evidence type="ECO:0000313" key="19">
    <source>
        <dbReference type="Proteomes" id="UP000566819"/>
    </source>
</evidence>
<feature type="compositionally biased region" description="Low complexity" evidence="16">
    <location>
        <begin position="678"/>
        <end position="705"/>
    </location>
</feature>
<dbReference type="GO" id="GO:0043130">
    <property type="term" value="F:ubiquitin binding"/>
    <property type="evidence" value="ECO:0007669"/>
    <property type="project" value="InterPro"/>
</dbReference>
<evidence type="ECO:0000313" key="18">
    <source>
        <dbReference type="EMBL" id="KAF4630139.1"/>
    </source>
</evidence>
<dbReference type="SUPFAM" id="SSF46934">
    <property type="entry name" value="UBA-like"/>
    <property type="match status" value="1"/>
</dbReference>
<feature type="compositionally biased region" description="Polar residues" evidence="16">
    <location>
        <begin position="128"/>
        <end position="140"/>
    </location>
</feature>
<keyword evidence="19" id="KW-1185">Reference proteome</keyword>
<feature type="compositionally biased region" description="Low complexity" evidence="16">
    <location>
        <begin position="318"/>
        <end position="328"/>
    </location>
</feature>
<keyword evidence="11" id="KW-0832">Ubl conjugation</keyword>
<keyword evidence="13" id="KW-0238">DNA-binding</keyword>
<feature type="compositionally biased region" description="Polar residues" evidence="16">
    <location>
        <begin position="824"/>
        <end position="842"/>
    </location>
</feature>
<feature type="compositionally biased region" description="Pro residues" evidence="16">
    <location>
        <begin position="300"/>
        <end position="317"/>
    </location>
</feature>
<dbReference type="GO" id="GO:0005634">
    <property type="term" value="C:nucleus"/>
    <property type="evidence" value="ECO:0007669"/>
    <property type="project" value="UniProtKB-SubCell"/>
</dbReference>
<keyword evidence="9" id="KW-0227">DNA damage</keyword>
<dbReference type="InterPro" id="IPR041803">
    <property type="entry name" value="DEF1_CUE"/>
</dbReference>
<evidence type="ECO:0000256" key="7">
    <source>
        <dbReference type="ARBA" id="ARBA00022490"/>
    </source>
</evidence>
<feature type="compositionally biased region" description="Basic and acidic residues" evidence="16">
    <location>
        <begin position="412"/>
        <end position="430"/>
    </location>
</feature>
<feature type="compositionally biased region" description="Low complexity" evidence="16">
    <location>
        <begin position="347"/>
        <end position="361"/>
    </location>
</feature>
<feature type="compositionally biased region" description="Polar residues" evidence="16">
    <location>
        <begin position="592"/>
        <end position="613"/>
    </location>
</feature>
<dbReference type="Pfam" id="PF02845">
    <property type="entry name" value="CUE"/>
    <property type="match status" value="1"/>
</dbReference>
<evidence type="ECO:0000256" key="10">
    <source>
        <dbReference type="ARBA" id="ARBA00022786"/>
    </source>
</evidence>
<comment type="subcellular location">
    <subcellularLocation>
        <location evidence="3">Chromosome</location>
        <location evidence="3">Telomere</location>
    </subcellularLocation>
    <subcellularLocation>
        <location evidence="2">Cytoplasm</location>
    </subcellularLocation>
    <subcellularLocation>
        <location evidence="1">Nucleus</location>
    </subcellularLocation>
</comment>
<dbReference type="AlphaFoldDB" id="A0A8H4RHD1"/>
<feature type="compositionally biased region" description="Low complexity" evidence="16">
    <location>
        <begin position="572"/>
        <end position="591"/>
    </location>
</feature>
<dbReference type="GO" id="GO:0000781">
    <property type="term" value="C:chromosome, telomeric region"/>
    <property type="evidence" value="ECO:0007669"/>
    <property type="project" value="UniProtKB-SubCell"/>
</dbReference>
<name>A0A8H4RHD1_9HELO</name>
<accession>A0A8H4RHD1</accession>
<evidence type="ECO:0000256" key="4">
    <source>
        <dbReference type="ARBA" id="ARBA00005491"/>
    </source>
</evidence>
<sequence length="957" mass="99060">MSEVQSRPAAPRGRGSARGGRGGFSSRGGRGGRSHATNGDKADHTPTISIEDDGEVGQLKKQYGSKVTTIKEMFPDWTDEDIVFALQETDGDLETTVGRITDGTISQWGEVSKTKKDRSRSKVKDHTITSFGDSTHQSRVSRGGRAGFDSGRGGRGRGTDRGRGGKGRGASVAHTNGSRKENIDPATVTESSPAWDATASTDSPAWDTGISTDAPAWDTVKPADQPTEESSSPAAGVATSTAASAAKTTSSIIPDGVKKSWASIFAPPPAPKKAPEPVEKPAEPVTVEEPVEPPTKEPEPPTPEPAPVEPVVEPPPVEETVVVEPEVAIIPSKDELTEDNLEQVPDASAPAPVPTATAASSWDPRNTPSSSTPYSALQQGQAQAIRPPTSGFQASALKATGPTGRTPSYQRRVLDQEEAVRMPGNREVDRAAVQFGAFNLNGSGDEDVDGDREEPETRGQPPQHSPVAPRASLPPAPPQQPAAAPESFPTPKQSAGLPAASHPTAAPGLPSPQPLASAQSATQQGPQGNAQFGQYGRYGQAGSQEQAPQKSYDAFSQQAPSTQSPFEGYPNQPAQSQPQQQPQSGAFSSAPNEFSSYYTADPQQRNAYNNFYNQQYGLQQGAQGQQEGPASQQRSYSGYNGPQSEASSQFPQSAAQPAPSRYATAGEGQNSGHTTPNPAGQPQQPGAGQGAQPQPGHPQQPQQAGNYPYGHPYFSSPYYAAYMNQYQQYGAGNYPGGPYGGKGGLHQPYQGYGITPGGPYEHGSSPAAGGFGASALHGRDSALGGGLGEYGRTASAQSSQAPQGLGGSGAFGGAHDAFGRGSSYPAQNQQHYNANQTAQQGSGDDLKPFGDSKNTNGPSPSLSQAGRPGSATNAPGSVLPPPQSQQGGYGGYPAHLQGHGLHGSQAGSQYGGLGGAAGHQGAGQGHQNSQYGGYQAFGGNYYGNSQQRGGWGGNYGH</sequence>
<dbReference type="InterPro" id="IPR009060">
    <property type="entry name" value="UBA-like_sf"/>
</dbReference>
<feature type="compositionally biased region" description="Polar residues" evidence="16">
    <location>
        <begin position="363"/>
        <end position="382"/>
    </location>
</feature>
<feature type="compositionally biased region" description="Polar residues" evidence="16">
    <location>
        <begin position="667"/>
        <end position="677"/>
    </location>
</feature>
<keyword evidence="10" id="KW-0833">Ubl conjugation pathway</keyword>
<proteinExistence type="inferred from homology"/>
<dbReference type="GO" id="GO:0005737">
    <property type="term" value="C:cytoplasm"/>
    <property type="evidence" value="ECO:0007669"/>
    <property type="project" value="UniProtKB-SubCell"/>
</dbReference>
<evidence type="ECO:0000256" key="3">
    <source>
        <dbReference type="ARBA" id="ARBA00004574"/>
    </source>
</evidence>
<feature type="compositionally biased region" description="Gly residues" evidence="16">
    <location>
        <begin position="16"/>
        <end position="31"/>
    </location>
</feature>
<feature type="compositionally biased region" description="Polar residues" evidence="16">
    <location>
        <begin position="514"/>
        <end position="532"/>
    </location>
</feature>
<protein>
    <recommendedName>
        <fullName evidence="5">RNA polymerase II degradation factor 1</fullName>
    </recommendedName>
</protein>
<evidence type="ECO:0000256" key="14">
    <source>
        <dbReference type="ARBA" id="ARBA00023204"/>
    </source>
</evidence>
<evidence type="ECO:0000256" key="1">
    <source>
        <dbReference type="ARBA" id="ARBA00004123"/>
    </source>
</evidence>
<evidence type="ECO:0000256" key="8">
    <source>
        <dbReference type="ARBA" id="ARBA00022553"/>
    </source>
</evidence>
<evidence type="ECO:0000256" key="13">
    <source>
        <dbReference type="ARBA" id="ARBA00023125"/>
    </source>
</evidence>
<evidence type="ECO:0000256" key="6">
    <source>
        <dbReference type="ARBA" id="ARBA00022454"/>
    </source>
</evidence>
<reference evidence="18 19" key="1">
    <citation type="submission" date="2020-03" db="EMBL/GenBank/DDBJ databases">
        <title>Draft Genome Sequence of Cudoniella acicularis.</title>
        <authorList>
            <person name="Buettner E."/>
            <person name="Kellner H."/>
        </authorList>
    </citation>
    <scope>NUCLEOTIDE SEQUENCE [LARGE SCALE GENOMIC DNA]</scope>
    <source>
        <strain evidence="18 19">DSM 108380</strain>
    </source>
</reference>
<gene>
    <name evidence="18" type="ORF">G7Y89_g8003</name>
</gene>
<feature type="compositionally biased region" description="Low complexity" evidence="16">
    <location>
        <begin position="1"/>
        <end position="14"/>
    </location>
</feature>
<keyword evidence="8" id="KW-0597">Phosphoprotein</keyword>
<keyword evidence="6" id="KW-0158">Chromosome</keyword>
<evidence type="ECO:0000256" key="2">
    <source>
        <dbReference type="ARBA" id="ARBA00004496"/>
    </source>
</evidence>
<feature type="region of interest" description="Disordered" evidence="16">
    <location>
        <begin position="1"/>
        <end position="60"/>
    </location>
</feature>
<feature type="compositionally biased region" description="Polar residues" evidence="16">
    <location>
        <begin position="852"/>
        <end position="875"/>
    </location>
</feature>
<evidence type="ECO:0000256" key="11">
    <source>
        <dbReference type="ARBA" id="ARBA00022843"/>
    </source>
</evidence>
<evidence type="ECO:0000256" key="15">
    <source>
        <dbReference type="ARBA" id="ARBA00023242"/>
    </source>
</evidence>
<keyword evidence="15" id="KW-0539">Nucleus</keyword>
<organism evidence="18 19">
    <name type="scientific">Cudoniella acicularis</name>
    <dbReference type="NCBI Taxonomy" id="354080"/>
    <lineage>
        <taxon>Eukaryota</taxon>
        <taxon>Fungi</taxon>
        <taxon>Dikarya</taxon>
        <taxon>Ascomycota</taxon>
        <taxon>Pezizomycotina</taxon>
        <taxon>Leotiomycetes</taxon>
        <taxon>Helotiales</taxon>
        <taxon>Tricladiaceae</taxon>
        <taxon>Cudoniella</taxon>
    </lineage>
</organism>
<dbReference type="OrthoDB" id="5396806at2759"/>
<evidence type="ECO:0000256" key="5">
    <source>
        <dbReference type="ARBA" id="ARBA00020536"/>
    </source>
</evidence>
<comment type="caution">
    <text evidence="18">The sequence shown here is derived from an EMBL/GenBank/DDBJ whole genome shotgun (WGS) entry which is preliminary data.</text>
</comment>
<feature type="compositionally biased region" description="Polar residues" evidence="16">
    <location>
        <begin position="541"/>
        <end position="565"/>
    </location>
</feature>
<dbReference type="Proteomes" id="UP000566819">
    <property type="component" value="Unassembled WGS sequence"/>
</dbReference>
<comment type="similarity">
    <text evidence="4">Belongs to the DEF1 family.</text>
</comment>
<dbReference type="GO" id="GO:0006281">
    <property type="term" value="P:DNA repair"/>
    <property type="evidence" value="ECO:0007669"/>
    <property type="project" value="UniProtKB-KW"/>
</dbReference>
<dbReference type="EMBL" id="JAAMPI010000584">
    <property type="protein sequence ID" value="KAF4630139.1"/>
    <property type="molecule type" value="Genomic_DNA"/>
</dbReference>
<evidence type="ECO:0000259" key="17">
    <source>
        <dbReference type="PROSITE" id="PS51140"/>
    </source>
</evidence>